<dbReference type="AlphaFoldDB" id="X1FFB6"/>
<dbReference type="EMBL" id="BARU01007352">
    <property type="protein sequence ID" value="GAH44331.1"/>
    <property type="molecule type" value="Genomic_DNA"/>
</dbReference>
<comment type="caution">
    <text evidence="8">The sequence shown here is derived from an EMBL/GenBank/DDBJ whole genome shotgun (WGS) entry which is preliminary data.</text>
</comment>
<dbReference type="InterPro" id="IPR029098">
    <property type="entry name" value="Acetyltransf_C"/>
</dbReference>
<evidence type="ECO:0000256" key="2">
    <source>
        <dbReference type="ARBA" id="ARBA00022516"/>
    </source>
</evidence>
<dbReference type="GO" id="GO:0016020">
    <property type="term" value="C:membrane"/>
    <property type="evidence" value="ECO:0007669"/>
    <property type="project" value="GOC"/>
</dbReference>
<dbReference type="SUPFAM" id="SSF51161">
    <property type="entry name" value="Trimeric LpxA-like enzymes"/>
    <property type="match status" value="1"/>
</dbReference>
<name>X1FFB6_9ZZZZ</name>
<evidence type="ECO:0000313" key="8">
    <source>
        <dbReference type="EMBL" id="GAH44331.1"/>
    </source>
</evidence>
<keyword evidence="6" id="KW-0012">Acyltransferase</keyword>
<dbReference type="GO" id="GO:0008780">
    <property type="term" value="F:acyl-[acyl-carrier-protein]-UDP-N-acetylglucosamine O-acyltransferase activity"/>
    <property type="evidence" value="ECO:0007669"/>
    <property type="project" value="InterPro"/>
</dbReference>
<dbReference type="Pfam" id="PF00132">
    <property type="entry name" value="Hexapep"/>
    <property type="match status" value="1"/>
</dbReference>
<evidence type="ECO:0000256" key="6">
    <source>
        <dbReference type="ARBA" id="ARBA00023315"/>
    </source>
</evidence>
<dbReference type="Pfam" id="PF13720">
    <property type="entry name" value="Acetyltransf_11"/>
    <property type="match status" value="1"/>
</dbReference>
<dbReference type="GO" id="GO:0009245">
    <property type="term" value="P:lipid A biosynthetic process"/>
    <property type="evidence" value="ECO:0007669"/>
    <property type="project" value="UniProtKB-KW"/>
</dbReference>
<keyword evidence="4" id="KW-0808">Transferase</keyword>
<evidence type="ECO:0000256" key="5">
    <source>
        <dbReference type="ARBA" id="ARBA00023098"/>
    </source>
</evidence>
<keyword evidence="3" id="KW-0441">Lipid A biosynthesis</keyword>
<dbReference type="PANTHER" id="PTHR43480:SF1">
    <property type="entry name" value="ACYL-[ACYL-CARRIER-PROTEIN]--UDP-N-ACETYLGLUCOSAMINE O-ACYLTRANSFERASE, MITOCHONDRIAL-RELATED"/>
    <property type="match status" value="1"/>
</dbReference>
<dbReference type="Gene3D" id="2.160.10.10">
    <property type="entry name" value="Hexapeptide repeat proteins"/>
    <property type="match status" value="1"/>
</dbReference>
<dbReference type="InterPro" id="IPR010137">
    <property type="entry name" value="Lipid_A_LpxA"/>
</dbReference>
<evidence type="ECO:0000256" key="3">
    <source>
        <dbReference type="ARBA" id="ARBA00022556"/>
    </source>
</evidence>
<dbReference type="NCBIfam" id="NF003657">
    <property type="entry name" value="PRK05289.1"/>
    <property type="match status" value="1"/>
</dbReference>
<feature type="domain" description="UDP N-acetylglucosamine O-acyltransferase C-terminal" evidence="7">
    <location>
        <begin position="185"/>
        <end position="263"/>
    </location>
</feature>
<dbReference type="Gene3D" id="1.20.1180.10">
    <property type="entry name" value="Udp N-acetylglucosamine O-acyltransferase, C-terminal domain"/>
    <property type="match status" value="1"/>
</dbReference>
<dbReference type="PROSITE" id="PS00101">
    <property type="entry name" value="HEXAPEP_TRANSFERASES"/>
    <property type="match status" value="1"/>
</dbReference>
<organism evidence="8">
    <name type="scientific">marine sediment metagenome</name>
    <dbReference type="NCBI Taxonomy" id="412755"/>
    <lineage>
        <taxon>unclassified sequences</taxon>
        <taxon>metagenomes</taxon>
        <taxon>ecological metagenomes</taxon>
    </lineage>
</organism>
<dbReference type="InterPro" id="IPR001451">
    <property type="entry name" value="Hexapep"/>
</dbReference>
<gene>
    <name evidence="8" type="ORF">S03H2_14490</name>
</gene>
<dbReference type="PIRSF" id="PIRSF000456">
    <property type="entry name" value="UDP-GlcNAc_acltr"/>
    <property type="match status" value="1"/>
</dbReference>
<reference evidence="8" key="1">
    <citation type="journal article" date="2014" name="Front. Microbiol.">
        <title>High frequency of phylogenetically diverse reductive dehalogenase-homologous genes in deep subseafloor sedimentary metagenomes.</title>
        <authorList>
            <person name="Kawai M."/>
            <person name="Futagami T."/>
            <person name="Toyoda A."/>
            <person name="Takaki Y."/>
            <person name="Nishi S."/>
            <person name="Hori S."/>
            <person name="Arai W."/>
            <person name="Tsubouchi T."/>
            <person name="Morono Y."/>
            <person name="Uchiyama I."/>
            <person name="Ito T."/>
            <person name="Fujiyama A."/>
            <person name="Inagaki F."/>
            <person name="Takami H."/>
        </authorList>
    </citation>
    <scope>NUCLEOTIDE SEQUENCE</scope>
    <source>
        <strain evidence="8">Expedition CK06-06</strain>
    </source>
</reference>
<dbReference type="InterPro" id="IPR018357">
    <property type="entry name" value="Hexapep_transf_CS"/>
</dbReference>
<dbReference type="PANTHER" id="PTHR43480">
    <property type="entry name" value="ACYL-[ACYL-CARRIER-PROTEIN]--UDP-N-ACETYLGLUCOSAMINE O-ACYLTRANSFERASE"/>
    <property type="match status" value="1"/>
</dbReference>
<accession>X1FFB6</accession>
<dbReference type="NCBIfam" id="TIGR01852">
    <property type="entry name" value="lipid_A_lpxA"/>
    <property type="match status" value="1"/>
</dbReference>
<evidence type="ECO:0000259" key="7">
    <source>
        <dbReference type="Pfam" id="PF13720"/>
    </source>
</evidence>
<protein>
    <recommendedName>
        <fullName evidence="7">UDP N-acetylglucosamine O-acyltransferase C-terminal domain-containing protein</fullName>
    </recommendedName>
</protein>
<sequence>MENTKAERKIIVHPSTTVASDVQLAEGVKIGPNCVIESGSSIGADSVLIANVYIGKNVSIGKNNHLHPNCSLGGPPQVLGSNPNDSFGRIIIGDGNTIREQVTIHPSMHTDKSTKIGNNNLIMVGVHIGHDCVLEDNLVLSNFSQISGHCKIETGVWFSGMVLLHQFITIGKWCYAAGLAGINHDIPPFVIVSGHYPPLVRGINKRGLKRAGLSEQEQGKICDAYKKLYRNGRPLLENAKQLAAENNLDENVRAMVDAIIKSSKHRFGRYLERFRD</sequence>
<dbReference type="InterPro" id="IPR011004">
    <property type="entry name" value="Trimer_LpxA-like_sf"/>
</dbReference>
<evidence type="ECO:0000256" key="4">
    <source>
        <dbReference type="ARBA" id="ARBA00022679"/>
    </source>
</evidence>
<keyword evidence="5" id="KW-0443">Lipid metabolism</keyword>
<proteinExistence type="predicted"/>
<dbReference type="InterPro" id="IPR037157">
    <property type="entry name" value="Acetyltransf_C_sf"/>
</dbReference>
<keyword evidence="2" id="KW-0444">Lipid biosynthesis</keyword>
<keyword evidence="1" id="KW-0963">Cytoplasm</keyword>
<evidence type="ECO:0000256" key="1">
    <source>
        <dbReference type="ARBA" id="ARBA00022490"/>
    </source>
</evidence>